<feature type="compositionally biased region" description="Polar residues" evidence="11">
    <location>
        <begin position="430"/>
        <end position="456"/>
    </location>
</feature>
<comment type="similarity">
    <text evidence="10">Belongs to the ELO family.</text>
</comment>
<dbReference type="GO" id="GO:0009922">
    <property type="term" value="F:fatty acid elongase activity"/>
    <property type="evidence" value="ECO:0007669"/>
    <property type="project" value="UniProtKB-EC"/>
</dbReference>
<dbReference type="AlphaFoldDB" id="A0A4C1YXN4"/>
<feature type="transmembrane region" description="Helical" evidence="10">
    <location>
        <begin position="329"/>
        <end position="348"/>
    </location>
</feature>
<feature type="region of interest" description="Disordered" evidence="11">
    <location>
        <begin position="429"/>
        <end position="462"/>
    </location>
</feature>
<evidence type="ECO:0000256" key="11">
    <source>
        <dbReference type="SAM" id="MobiDB-lite"/>
    </source>
</evidence>
<evidence type="ECO:0000256" key="2">
    <source>
        <dbReference type="ARBA" id="ARBA00022516"/>
    </source>
</evidence>
<feature type="transmembrane region" description="Helical" evidence="10">
    <location>
        <begin position="186"/>
        <end position="205"/>
    </location>
</feature>
<evidence type="ECO:0000256" key="4">
    <source>
        <dbReference type="ARBA" id="ARBA00022692"/>
    </source>
</evidence>
<keyword evidence="5 10" id="KW-0276">Fatty acid metabolism</keyword>
<organism evidence="12 13">
    <name type="scientific">Eumeta variegata</name>
    <name type="common">Bagworm moth</name>
    <name type="synonym">Eumeta japonica</name>
    <dbReference type="NCBI Taxonomy" id="151549"/>
    <lineage>
        <taxon>Eukaryota</taxon>
        <taxon>Metazoa</taxon>
        <taxon>Ecdysozoa</taxon>
        <taxon>Arthropoda</taxon>
        <taxon>Hexapoda</taxon>
        <taxon>Insecta</taxon>
        <taxon>Pterygota</taxon>
        <taxon>Neoptera</taxon>
        <taxon>Endopterygota</taxon>
        <taxon>Lepidoptera</taxon>
        <taxon>Glossata</taxon>
        <taxon>Ditrysia</taxon>
        <taxon>Tineoidea</taxon>
        <taxon>Psychidae</taxon>
        <taxon>Oiketicinae</taxon>
        <taxon>Eumeta</taxon>
    </lineage>
</organism>
<comment type="catalytic activity">
    <reaction evidence="10">
        <text>a very-long-chain acyl-CoA + malonyl-CoA + H(+) = a very-long-chain 3-oxoacyl-CoA + CO2 + CoA</text>
        <dbReference type="Rhea" id="RHEA:32727"/>
        <dbReference type="ChEBI" id="CHEBI:15378"/>
        <dbReference type="ChEBI" id="CHEBI:16526"/>
        <dbReference type="ChEBI" id="CHEBI:57287"/>
        <dbReference type="ChEBI" id="CHEBI:57384"/>
        <dbReference type="ChEBI" id="CHEBI:90725"/>
        <dbReference type="ChEBI" id="CHEBI:90736"/>
        <dbReference type="EC" id="2.3.1.199"/>
    </reaction>
</comment>
<evidence type="ECO:0000256" key="9">
    <source>
        <dbReference type="ARBA" id="ARBA00023160"/>
    </source>
</evidence>
<evidence type="ECO:0000256" key="8">
    <source>
        <dbReference type="ARBA" id="ARBA00023136"/>
    </source>
</evidence>
<dbReference type="GO" id="GO:0034625">
    <property type="term" value="P:fatty acid elongation, monounsaturated fatty acid"/>
    <property type="evidence" value="ECO:0007669"/>
    <property type="project" value="TreeGrafter"/>
</dbReference>
<dbReference type="GO" id="GO:0042761">
    <property type="term" value="P:very long-chain fatty acid biosynthetic process"/>
    <property type="evidence" value="ECO:0007669"/>
    <property type="project" value="TreeGrafter"/>
</dbReference>
<dbReference type="InterPro" id="IPR002076">
    <property type="entry name" value="ELO_fam"/>
</dbReference>
<dbReference type="PANTHER" id="PTHR11157">
    <property type="entry name" value="FATTY ACID ACYL TRANSFERASE-RELATED"/>
    <property type="match status" value="1"/>
</dbReference>
<feature type="region of interest" description="Disordered" evidence="11">
    <location>
        <begin position="62"/>
        <end position="84"/>
    </location>
</feature>
<keyword evidence="6 10" id="KW-1133">Transmembrane helix</keyword>
<keyword evidence="2 10" id="KW-0444">Lipid biosynthesis</keyword>
<evidence type="ECO:0000256" key="7">
    <source>
        <dbReference type="ARBA" id="ARBA00023098"/>
    </source>
</evidence>
<dbReference type="EMBL" id="BGZK01001419">
    <property type="protein sequence ID" value="GBP79564.1"/>
    <property type="molecule type" value="Genomic_DNA"/>
</dbReference>
<evidence type="ECO:0000256" key="1">
    <source>
        <dbReference type="ARBA" id="ARBA00004141"/>
    </source>
</evidence>
<keyword evidence="4 10" id="KW-0812">Transmembrane</keyword>
<sequence>MSLPPTKRQATRAMMSIFDPLGLTSLILIMGKRHPQAAYEHYSSDEPHDDYTFVKMQSNADDRARQAEIGTTTTRGADRADERQSAEDCDEVVEWLRHWIANPMCYARVGSDPILVAKCYRSRLAALGPPGHRDLTICKHEVRHALNKCLSLPPAPRPAPGSLPLCSALGATAGVSGAWHQRTKDWFLIASPVQGLTLLGVYLMFVLKWGPEWMKNRPPLNMDKFLIVYNALQVLACGFIFIRSILEAWGWRYRWICEPVDFSTSEHALLVASYVYYYFLLKVVDLLDTVFFVLRKKNNQISFLHVYHHTGMVLLTWGAVTYYPGGHGTFVGVINSFVHTVMYGYYLLTVVKPEYKNSFWWKKYITQLQIIQFLWLVIHFAVIVVKTDCAYPRWTAAIFLPQNLFMLILFLDFYIKAYIKKPKTEANLKNMKSNDSENSLNNRTHLSESSESQLTHDNVKTD</sequence>
<dbReference type="Proteomes" id="UP000299102">
    <property type="component" value="Unassembled WGS sequence"/>
</dbReference>
<evidence type="ECO:0000313" key="13">
    <source>
        <dbReference type="Proteomes" id="UP000299102"/>
    </source>
</evidence>
<feature type="transmembrane region" description="Helical" evidence="10">
    <location>
        <begin position="226"/>
        <end position="246"/>
    </location>
</feature>
<dbReference type="GO" id="GO:0030148">
    <property type="term" value="P:sphingolipid biosynthetic process"/>
    <property type="evidence" value="ECO:0007669"/>
    <property type="project" value="TreeGrafter"/>
</dbReference>
<evidence type="ECO:0000256" key="6">
    <source>
        <dbReference type="ARBA" id="ARBA00022989"/>
    </source>
</evidence>
<gene>
    <name evidence="12" type="primary">ELOVL4</name>
    <name evidence="12" type="ORF">EVAR_52022_1</name>
</gene>
<feature type="transmembrane region" description="Helical" evidence="10">
    <location>
        <begin position="306"/>
        <end position="323"/>
    </location>
</feature>
<feature type="transmembrane region" description="Helical" evidence="10">
    <location>
        <begin position="391"/>
        <end position="415"/>
    </location>
</feature>
<keyword evidence="8 10" id="KW-0472">Membrane</keyword>
<evidence type="ECO:0000256" key="5">
    <source>
        <dbReference type="ARBA" id="ARBA00022832"/>
    </source>
</evidence>
<keyword evidence="13" id="KW-1185">Reference proteome</keyword>
<accession>A0A4C1YXN4</accession>
<dbReference type="GO" id="GO:0019367">
    <property type="term" value="P:fatty acid elongation, saturated fatty acid"/>
    <property type="evidence" value="ECO:0007669"/>
    <property type="project" value="TreeGrafter"/>
</dbReference>
<keyword evidence="3 10" id="KW-0808">Transferase</keyword>
<keyword evidence="7 10" id="KW-0443">Lipid metabolism</keyword>
<dbReference type="STRING" id="151549.A0A4C1YXN4"/>
<dbReference type="Pfam" id="PF01151">
    <property type="entry name" value="ELO"/>
    <property type="match status" value="1"/>
</dbReference>
<dbReference type="OrthoDB" id="434092at2759"/>
<dbReference type="EC" id="2.3.1.199" evidence="10"/>
<evidence type="ECO:0000313" key="12">
    <source>
        <dbReference type="EMBL" id="GBP79564.1"/>
    </source>
</evidence>
<evidence type="ECO:0000256" key="3">
    <source>
        <dbReference type="ARBA" id="ARBA00022679"/>
    </source>
</evidence>
<dbReference type="PANTHER" id="PTHR11157:SF21">
    <property type="entry name" value="ELONGATION OF VERY LONG CHAIN FATTY ACIDS PROTEIN"/>
    <property type="match status" value="1"/>
</dbReference>
<evidence type="ECO:0000256" key="10">
    <source>
        <dbReference type="RuleBase" id="RU361115"/>
    </source>
</evidence>
<dbReference type="GO" id="GO:0034626">
    <property type="term" value="P:fatty acid elongation, polyunsaturated fatty acid"/>
    <property type="evidence" value="ECO:0007669"/>
    <property type="project" value="TreeGrafter"/>
</dbReference>
<comment type="caution">
    <text evidence="12">The sequence shown here is derived from an EMBL/GenBank/DDBJ whole genome shotgun (WGS) entry which is preliminary data.</text>
</comment>
<dbReference type="GO" id="GO:0005789">
    <property type="term" value="C:endoplasmic reticulum membrane"/>
    <property type="evidence" value="ECO:0007669"/>
    <property type="project" value="TreeGrafter"/>
</dbReference>
<dbReference type="InterPro" id="IPR030457">
    <property type="entry name" value="ELO_CS"/>
</dbReference>
<reference evidence="12 13" key="1">
    <citation type="journal article" date="2019" name="Commun. Biol.">
        <title>The bagworm genome reveals a unique fibroin gene that provides high tensile strength.</title>
        <authorList>
            <person name="Kono N."/>
            <person name="Nakamura H."/>
            <person name="Ohtoshi R."/>
            <person name="Tomita M."/>
            <person name="Numata K."/>
            <person name="Arakawa K."/>
        </authorList>
    </citation>
    <scope>NUCLEOTIDE SEQUENCE [LARGE SCALE GENOMIC DNA]</scope>
</reference>
<name>A0A4C1YXN4_EUMVA</name>
<protein>
    <recommendedName>
        <fullName evidence="10">Elongation of very long chain fatty acids protein</fullName>
        <ecNumber evidence="10">2.3.1.199</ecNumber>
    </recommendedName>
    <alternativeName>
        <fullName evidence="10">Very-long-chain 3-oxoacyl-CoA synthase</fullName>
    </alternativeName>
</protein>
<feature type="transmembrane region" description="Helical" evidence="10">
    <location>
        <begin position="368"/>
        <end position="385"/>
    </location>
</feature>
<proteinExistence type="inferred from homology"/>
<dbReference type="PROSITE" id="PS01188">
    <property type="entry name" value="ELO"/>
    <property type="match status" value="1"/>
</dbReference>
<comment type="subcellular location">
    <subcellularLocation>
        <location evidence="1">Membrane</location>
        <topology evidence="1">Multi-pass membrane protein</topology>
    </subcellularLocation>
</comment>
<keyword evidence="9 10" id="KW-0275">Fatty acid biosynthesis</keyword>